<feature type="domain" description="CREG-like beta-barrel" evidence="3">
    <location>
        <begin position="92"/>
        <end position="237"/>
    </location>
</feature>
<dbReference type="Gene3D" id="2.30.110.10">
    <property type="entry name" value="Electron Transport, Fmn-binding Protein, Chain A"/>
    <property type="match status" value="1"/>
</dbReference>
<dbReference type="SUPFAM" id="SSF50475">
    <property type="entry name" value="FMN-binding split barrel"/>
    <property type="match status" value="1"/>
</dbReference>
<dbReference type="InterPro" id="IPR019595">
    <property type="entry name" value="DUF2470"/>
</dbReference>
<comment type="caution">
    <text evidence="4">The sequence shown here is derived from an EMBL/GenBank/DDBJ whole genome shotgun (WGS) entry which is preliminary data.</text>
</comment>
<feature type="domain" description="DUF2470" evidence="2">
    <location>
        <begin position="248"/>
        <end position="322"/>
    </location>
</feature>
<reference evidence="4 5" key="1">
    <citation type="journal article" date="2024" name="Nat. Commun.">
        <title>Phylogenomics reveals the evolutionary origins of lichenization in chlorophyte algae.</title>
        <authorList>
            <person name="Puginier C."/>
            <person name="Libourel C."/>
            <person name="Otte J."/>
            <person name="Skaloud P."/>
            <person name="Haon M."/>
            <person name="Grisel S."/>
            <person name="Petersen M."/>
            <person name="Berrin J.G."/>
            <person name="Delaux P.M."/>
            <person name="Dal Grande F."/>
            <person name="Keller J."/>
        </authorList>
    </citation>
    <scope>NUCLEOTIDE SEQUENCE [LARGE SCALE GENOMIC DNA]</scope>
    <source>
        <strain evidence="4 5">SAG 2043</strain>
    </source>
</reference>
<keyword evidence="5" id="KW-1185">Reference proteome</keyword>
<dbReference type="PANTHER" id="PTHR13343:SF24">
    <property type="entry name" value="OS07G0573800 PROTEIN"/>
    <property type="match status" value="1"/>
</dbReference>
<evidence type="ECO:0000259" key="2">
    <source>
        <dbReference type="Pfam" id="PF10615"/>
    </source>
</evidence>
<evidence type="ECO:0000259" key="3">
    <source>
        <dbReference type="Pfam" id="PF13883"/>
    </source>
</evidence>
<dbReference type="EMBL" id="JALJOR010000005">
    <property type="protein sequence ID" value="KAK9816630.1"/>
    <property type="molecule type" value="Genomic_DNA"/>
</dbReference>
<evidence type="ECO:0000313" key="4">
    <source>
        <dbReference type="EMBL" id="KAK9816630.1"/>
    </source>
</evidence>
<dbReference type="InterPro" id="IPR037119">
    <property type="entry name" value="Haem_oxidase_HugZ-like_sf"/>
</dbReference>
<protein>
    <recommendedName>
        <fullName evidence="6">DUF2470 domain-containing protein</fullName>
    </recommendedName>
</protein>
<gene>
    <name evidence="4" type="ORF">WJX72_003062</name>
</gene>
<dbReference type="Pfam" id="PF10615">
    <property type="entry name" value="DUF2470"/>
    <property type="match status" value="1"/>
</dbReference>
<name>A0AAW1Q351_9CHLO</name>
<organism evidence="4 5">
    <name type="scientific">[Myrmecia] bisecta</name>
    <dbReference type="NCBI Taxonomy" id="41462"/>
    <lineage>
        <taxon>Eukaryota</taxon>
        <taxon>Viridiplantae</taxon>
        <taxon>Chlorophyta</taxon>
        <taxon>core chlorophytes</taxon>
        <taxon>Trebouxiophyceae</taxon>
        <taxon>Trebouxiales</taxon>
        <taxon>Trebouxiaceae</taxon>
        <taxon>Myrmecia</taxon>
    </lineage>
</organism>
<feature type="compositionally biased region" description="Polar residues" evidence="1">
    <location>
        <begin position="43"/>
        <end position="70"/>
    </location>
</feature>
<dbReference type="AlphaFoldDB" id="A0AAW1Q351"/>
<accession>A0AAW1Q351</accession>
<proteinExistence type="predicted"/>
<evidence type="ECO:0000256" key="1">
    <source>
        <dbReference type="SAM" id="MobiDB-lite"/>
    </source>
</evidence>
<dbReference type="Pfam" id="PF13883">
    <property type="entry name" value="CREG_beta-barrel"/>
    <property type="match status" value="1"/>
</dbReference>
<feature type="region of interest" description="Disordered" evidence="1">
    <location>
        <begin position="42"/>
        <end position="70"/>
    </location>
</feature>
<dbReference type="InterPro" id="IPR055343">
    <property type="entry name" value="CREG_beta-barrel"/>
</dbReference>
<dbReference type="Gene3D" id="3.20.180.10">
    <property type="entry name" value="PNP-oxidase-like"/>
    <property type="match status" value="1"/>
</dbReference>
<dbReference type="GO" id="GO:0005737">
    <property type="term" value="C:cytoplasm"/>
    <property type="evidence" value="ECO:0007669"/>
    <property type="project" value="UniProtKB-ARBA"/>
</dbReference>
<evidence type="ECO:0000313" key="5">
    <source>
        <dbReference type="Proteomes" id="UP001489004"/>
    </source>
</evidence>
<dbReference type="InterPro" id="IPR012349">
    <property type="entry name" value="Split_barrel_FMN-bd"/>
</dbReference>
<evidence type="ECO:0008006" key="6">
    <source>
        <dbReference type="Google" id="ProtNLM"/>
    </source>
</evidence>
<dbReference type="PANTHER" id="PTHR13343">
    <property type="entry name" value="CREG1 PROTEIN"/>
    <property type="match status" value="1"/>
</dbReference>
<sequence>MPPFVLQRLQLAPQVVLQRVGWTAAASSSRPAVCTVHHHRQATRATSRIAQPSQGMRASQVSEASTSASDQPDLELDAFFKRQQTCARPTPAEDARTLVELARMGTLSTISQSNEAAGYPVAAVLEFAADESGRPLFGLSSLSPQSKDVRQDSRCSFTVTAPNFQGVEDSRFTVTGGVQQVPDEEAKQVREVFRKKYPDSFWFDFGDFSFYRMDRIVVTRLINGFAPVGMIPAKNYLSASPDPVAAFSAPVAGHMNSDHAESIVAMVKAFGGLTVDEAKILSLDRLGMQMQVKRSGEVIKCRLPFVRPVTTRKEIKDVIVEMSKAVKS</sequence>
<dbReference type="Proteomes" id="UP001489004">
    <property type="component" value="Unassembled WGS sequence"/>
</dbReference>